<dbReference type="InterPro" id="IPR002018">
    <property type="entry name" value="CarbesteraseB"/>
</dbReference>
<dbReference type="Proteomes" id="UP001217089">
    <property type="component" value="Unassembled WGS sequence"/>
</dbReference>
<dbReference type="PANTHER" id="PTHR43903">
    <property type="entry name" value="NEUROLIGIN"/>
    <property type="match status" value="1"/>
</dbReference>
<keyword evidence="2" id="KW-0732">Signal</keyword>
<evidence type="ECO:0000259" key="3">
    <source>
        <dbReference type="Pfam" id="PF00135"/>
    </source>
</evidence>
<keyword evidence="5" id="KW-1185">Reference proteome</keyword>
<dbReference type="PROSITE" id="PS00941">
    <property type="entry name" value="CARBOXYLESTERASE_B_2"/>
    <property type="match status" value="1"/>
</dbReference>
<dbReference type="Gene3D" id="3.40.50.1820">
    <property type="entry name" value="alpha/beta hydrolase"/>
    <property type="match status" value="3"/>
</dbReference>
<evidence type="ECO:0000256" key="1">
    <source>
        <dbReference type="ARBA" id="ARBA00005964"/>
    </source>
</evidence>
<dbReference type="Pfam" id="PF00135">
    <property type="entry name" value="COesterase"/>
    <property type="match status" value="2"/>
</dbReference>
<dbReference type="InterPro" id="IPR029058">
    <property type="entry name" value="AB_hydrolase_fold"/>
</dbReference>
<proteinExistence type="inferred from homology"/>
<reference evidence="4 5" key="1">
    <citation type="submission" date="2022-12" db="EMBL/GenBank/DDBJ databases">
        <title>Chromosome-level genome of Tegillarca granosa.</title>
        <authorList>
            <person name="Kim J."/>
        </authorList>
    </citation>
    <scope>NUCLEOTIDE SEQUENCE [LARGE SCALE GENOMIC DNA]</scope>
    <source>
        <strain evidence="4">Teg-2019</strain>
        <tissue evidence="4">Adductor muscle</tissue>
    </source>
</reference>
<evidence type="ECO:0000256" key="2">
    <source>
        <dbReference type="ARBA" id="ARBA00022729"/>
    </source>
</evidence>
<gene>
    <name evidence="4" type="ORF">KUTeg_004235</name>
</gene>
<dbReference type="SUPFAM" id="SSF53474">
    <property type="entry name" value="alpha/beta-Hydrolases"/>
    <property type="match status" value="2"/>
</dbReference>
<accession>A0ABQ9FPD6</accession>
<sequence length="411" mass="44564">MIWIHGGSFISGQASSHDGSDLALKGDVIVVTINYRLGIFGFVSSGDHLLPGNYGLWDQRMAIVWSGTILSPASLVKSPNLLTLTRLVDCGTTSDAFNNHSNVVNCLQQKSPQELLHASTAMAKSSGVLFTNVVGAVIDGEIILDYPMKILQNVTSPSYAFFRSLDVIIGATNGEGSVLSINQEFIKSTKDGISTSVFCGLLCKELAREFFKNNSLVSEAVCYEYRVKNGNTTEKAEQARQTANMRDSGRVDSSVVSEDCLFLNIVVPGRPVVSTKKAVMIWIHDNNYFTSGKGDAYDGSLLALKGDVIVVNFNYRLGLFGFLNSNDTKFKGNYGLWDQRLALTWVKNNIGHFGGNTSVITVFGDGTSVTLQTISPLNRGLFQRAIAQGGNALSPFAFSTAQTDFSDFYTS</sequence>
<organism evidence="4 5">
    <name type="scientific">Tegillarca granosa</name>
    <name type="common">Malaysian cockle</name>
    <name type="synonym">Anadara granosa</name>
    <dbReference type="NCBI Taxonomy" id="220873"/>
    <lineage>
        <taxon>Eukaryota</taxon>
        <taxon>Metazoa</taxon>
        <taxon>Spiralia</taxon>
        <taxon>Lophotrochozoa</taxon>
        <taxon>Mollusca</taxon>
        <taxon>Bivalvia</taxon>
        <taxon>Autobranchia</taxon>
        <taxon>Pteriomorphia</taxon>
        <taxon>Arcoida</taxon>
        <taxon>Arcoidea</taxon>
        <taxon>Arcidae</taxon>
        <taxon>Tegillarca</taxon>
    </lineage>
</organism>
<comment type="similarity">
    <text evidence="1">Belongs to the type-B carboxylesterase/lipase family.</text>
</comment>
<dbReference type="EMBL" id="JARBDR010000214">
    <property type="protein sequence ID" value="KAJ8319144.1"/>
    <property type="molecule type" value="Genomic_DNA"/>
</dbReference>
<name>A0ABQ9FPD6_TEGGR</name>
<protein>
    <recommendedName>
        <fullName evidence="3">Carboxylesterase type B domain-containing protein</fullName>
    </recommendedName>
</protein>
<evidence type="ECO:0000313" key="4">
    <source>
        <dbReference type="EMBL" id="KAJ8319144.1"/>
    </source>
</evidence>
<comment type="caution">
    <text evidence="4">The sequence shown here is derived from an EMBL/GenBank/DDBJ whole genome shotgun (WGS) entry which is preliminary data.</text>
</comment>
<dbReference type="InterPro" id="IPR051093">
    <property type="entry name" value="Neuroligin/BSAL"/>
</dbReference>
<feature type="domain" description="Carboxylesterase type B" evidence="3">
    <location>
        <begin position="231"/>
        <end position="401"/>
    </location>
</feature>
<dbReference type="InterPro" id="IPR019819">
    <property type="entry name" value="Carboxylesterase_B_CS"/>
</dbReference>
<evidence type="ECO:0000313" key="5">
    <source>
        <dbReference type="Proteomes" id="UP001217089"/>
    </source>
</evidence>
<feature type="domain" description="Carboxylesterase type B" evidence="3">
    <location>
        <begin position="1"/>
        <end position="65"/>
    </location>
</feature>